<feature type="region of interest" description="Disordered" evidence="1">
    <location>
        <begin position="117"/>
        <end position="138"/>
    </location>
</feature>
<dbReference type="OrthoDB" id="3732531at2"/>
<feature type="compositionally biased region" description="Basic and acidic residues" evidence="1">
    <location>
        <begin position="43"/>
        <end position="64"/>
    </location>
</feature>
<sequence length="138" mass="14970">MSDQDQTNPAEQHHRHREPEQAPQARTTPTPAEDAEAPGTPDAIKEAASRRAAKEKLAQVRGRGVDWVRPSDLFAHGGGALSRRGIDVTAAGNRRLRAPIDKGARWVAERARRLPPLSAFGRRGGTDRGQARSGVGMR</sequence>
<organism evidence="2 3">
    <name type="scientific">Agrococcus sediminis</name>
    <dbReference type="NCBI Taxonomy" id="2599924"/>
    <lineage>
        <taxon>Bacteria</taxon>
        <taxon>Bacillati</taxon>
        <taxon>Actinomycetota</taxon>
        <taxon>Actinomycetes</taxon>
        <taxon>Micrococcales</taxon>
        <taxon>Microbacteriaceae</taxon>
        <taxon>Agrococcus</taxon>
    </lineage>
</organism>
<dbReference type="AlphaFoldDB" id="A0A5M8Q662"/>
<dbReference type="RefSeq" id="WP_146357654.1">
    <property type="nucleotide sequence ID" value="NZ_VOIR01000016.1"/>
</dbReference>
<gene>
    <name evidence="2" type="ORF">FQ330_11435</name>
</gene>
<keyword evidence="3" id="KW-1185">Reference proteome</keyword>
<comment type="caution">
    <text evidence="2">The sequence shown here is derived from an EMBL/GenBank/DDBJ whole genome shotgun (WGS) entry which is preliminary data.</text>
</comment>
<feature type="compositionally biased region" description="Polar residues" evidence="1">
    <location>
        <begin position="1"/>
        <end position="10"/>
    </location>
</feature>
<evidence type="ECO:0000256" key="1">
    <source>
        <dbReference type="SAM" id="MobiDB-lite"/>
    </source>
</evidence>
<accession>A0A5M8Q662</accession>
<dbReference type="Proteomes" id="UP000323221">
    <property type="component" value="Unassembled WGS sequence"/>
</dbReference>
<evidence type="ECO:0000313" key="3">
    <source>
        <dbReference type="Proteomes" id="UP000323221"/>
    </source>
</evidence>
<protein>
    <submittedName>
        <fullName evidence="2">Uncharacterized protein</fullName>
    </submittedName>
</protein>
<reference evidence="2 3" key="1">
    <citation type="submission" date="2019-08" db="EMBL/GenBank/DDBJ databases">
        <title>Agrococcus lahaulensis sp. nov., isolated from a cold desert of the Indian Himalayas.</title>
        <authorList>
            <person name="Qu J.H."/>
        </authorList>
    </citation>
    <scope>NUCLEOTIDE SEQUENCE [LARGE SCALE GENOMIC DNA]</scope>
    <source>
        <strain evidence="2 3">NS18</strain>
    </source>
</reference>
<dbReference type="EMBL" id="VOIR01000016">
    <property type="protein sequence ID" value="KAA6431359.1"/>
    <property type="molecule type" value="Genomic_DNA"/>
</dbReference>
<feature type="region of interest" description="Disordered" evidence="1">
    <location>
        <begin position="1"/>
        <end position="64"/>
    </location>
</feature>
<proteinExistence type="predicted"/>
<name>A0A5M8Q662_9MICO</name>
<evidence type="ECO:0000313" key="2">
    <source>
        <dbReference type="EMBL" id="KAA6431359.1"/>
    </source>
</evidence>